<feature type="transmembrane region" description="Helical" evidence="2">
    <location>
        <begin position="7"/>
        <end position="28"/>
    </location>
</feature>
<feature type="region of interest" description="Disordered" evidence="1">
    <location>
        <begin position="465"/>
        <end position="526"/>
    </location>
</feature>
<dbReference type="InterPro" id="IPR019169">
    <property type="entry name" value="Transmembrane_26"/>
</dbReference>
<feature type="transmembrane region" description="Helical" evidence="2">
    <location>
        <begin position="34"/>
        <end position="52"/>
    </location>
</feature>
<evidence type="ECO:0000313" key="3">
    <source>
        <dbReference type="EMBL" id="KAK3757834.1"/>
    </source>
</evidence>
<keyword evidence="4" id="KW-1185">Reference proteome</keyword>
<gene>
    <name evidence="3" type="ORF">RRG08_049117</name>
</gene>
<protein>
    <recommendedName>
        <fullName evidence="5">Transmembrane protein 26</fullName>
    </recommendedName>
</protein>
<feature type="compositionally biased region" description="Low complexity" evidence="1">
    <location>
        <begin position="503"/>
        <end position="516"/>
    </location>
</feature>
<comment type="caution">
    <text evidence="3">The sequence shown here is derived from an EMBL/GenBank/DDBJ whole genome shotgun (WGS) entry which is preliminary data.</text>
</comment>
<proteinExistence type="predicted"/>
<dbReference type="EMBL" id="JAWDGP010005318">
    <property type="protein sequence ID" value="KAK3757834.1"/>
    <property type="molecule type" value="Genomic_DNA"/>
</dbReference>
<keyword evidence="2" id="KW-0472">Membrane</keyword>
<name>A0AAE0YV15_9GAST</name>
<feature type="transmembrane region" description="Helical" evidence="2">
    <location>
        <begin position="279"/>
        <end position="300"/>
    </location>
</feature>
<dbReference type="PANTHER" id="PTHR22168">
    <property type="entry name" value="TMEM26 PROTEIN"/>
    <property type="match status" value="1"/>
</dbReference>
<evidence type="ECO:0000256" key="1">
    <source>
        <dbReference type="SAM" id="MobiDB-lite"/>
    </source>
</evidence>
<dbReference type="Pfam" id="PF09772">
    <property type="entry name" value="Tmem26"/>
    <property type="match status" value="1"/>
</dbReference>
<keyword evidence="2" id="KW-0812">Transmembrane</keyword>
<keyword evidence="2" id="KW-1133">Transmembrane helix</keyword>
<dbReference type="Proteomes" id="UP001283361">
    <property type="component" value="Unassembled WGS sequence"/>
</dbReference>
<feature type="region of interest" description="Disordered" evidence="1">
    <location>
        <begin position="99"/>
        <end position="119"/>
    </location>
</feature>
<reference evidence="3" key="1">
    <citation type="journal article" date="2023" name="G3 (Bethesda)">
        <title>A reference genome for the long-term kleptoplast-retaining sea slug Elysia crispata morphotype clarki.</title>
        <authorList>
            <person name="Eastman K.E."/>
            <person name="Pendleton A.L."/>
            <person name="Shaikh M.A."/>
            <person name="Suttiyut T."/>
            <person name="Ogas R."/>
            <person name="Tomko P."/>
            <person name="Gavelis G."/>
            <person name="Widhalm J.R."/>
            <person name="Wisecaver J.H."/>
        </authorList>
    </citation>
    <scope>NUCLEOTIDE SEQUENCE</scope>
    <source>
        <strain evidence="3">ECLA1</strain>
    </source>
</reference>
<feature type="transmembrane region" description="Helical" evidence="2">
    <location>
        <begin position="64"/>
        <end position="83"/>
    </location>
</feature>
<accession>A0AAE0YV15</accession>
<evidence type="ECO:0008006" key="5">
    <source>
        <dbReference type="Google" id="ProtNLM"/>
    </source>
</evidence>
<feature type="transmembrane region" description="Helical" evidence="2">
    <location>
        <begin position="312"/>
        <end position="331"/>
    </location>
</feature>
<dbReference type="AlphaFoldDB" id="A0AAE0YV15"/>
<dbReference type="PANTHER" id="PTHR22168:SF8">
    <property type="entry name" value="TRANSMEMBRANE PROTEIN 26"/>
    <property type="match status" value="1"/>
</dbReference>
<evidence type="ECO:0000256" key="2">
    <source>
        <dbReference type="SAM" id="Phobius"/>
    </source>
</evidence>
<evidence type="ECO:0000313" key="4">
    <source>
        <dbReference type="Proteomes" id="UP001283361"/>
    </source>
</evidence>
<feature type="compositionally biased region" description="Polar residues" evidence="1">
    <location>
        <begin position="493"/>
        <end position="502"/>
    </location>
</feature>
<feature type="transmembrane region" description="Helical" evidence="2">
    <location>
        <begin position="225"/>
        <end position="249"/>
    </location>
</feature>
<organism evidence="3 4">
    <name type="scientific">Elysia crispata</name>
    <name type="common">lettuce slug</name>
    <dbReference type="NCBI Taxonomy" id="231223"/>
    <lineage>
        <taxon>Eukaryota</taxon>
        <taxon>Metazoa</taxon>
        <taxon>Spiralia</taxon>
        <taxon>Lophotrochozoa</taxon>
        <taxon>Mollusca</taxon>
        <taxon>Gastropoda</taxon>
        <taxon>Heterobranchia</taxon>
        <taxon>Euthyneura</taxon>
        <taxon>Panpulmonata</taxon>
        <taxon>Sacoglossa</taxon>
        <taxon>Placobranchoidea</taxon>
        <taxon>Plakobranchidae</taxon>
        <taxon>Elysia</taxon>
    </lineage>
</organism>
<sequence length="526" mass="57722">MGYLAVVRAIAVRLTFAAHGIISIWRLAVITHDYSYWYLGLVLCLLLLEMTITLGKKAGQEWKWFCPSVFIYLLCIVPTIWFMELHELEKRIQEKADTTTTVTPNNGVDSSYNSSTRGNNITSTSCPCGSGSRGHINSYSSGQKQPNMTIKAILGIELEIKVDLNSDEWIRTLEQILLLILILGRWFLPKGKLTHDQLSQLLLVYIGTAADIVEFFEAFKEERVRYDRILCTVILGIWSLSLIQFSLVLTASRARRDRTGLVPVTHPKGVTDTCCNPDVYGILISICLQDLPFLVLRLLLIFKYNVVSYTNMFFTCKNTIVIILLIYRLIVVHMERRRLAKQEKEETASAARISLLIQGRPYHASSPALFEQGVRRGIGTGYTNGGNVLKVTGFGSGQQFLGGIGGRSHGGSAAGGRGFVIGEGGTIGRGGGLIGADRETGGYRGVSTLSLSKPKSDSFLRVTPIGSPMQAEDRAVSGQNLGERSGSPGGKPCSNNNYNLGANTSTRTYNNNSYSSINADDRNSPV</sequence>